<evidence type="ECO:0000313" key="4">
    <source>
        <dbReference type="EMBL" id="DAZ90604.1"/>
    </source>
</evidence>
<dbReference type="InterPro" id="IPR043502">
    <property type="entry name" value="DNA/RNA_pol_sf"/>
</dbReference>
<name>A0A9N6YIY3_9VIRU</name>
<dbReference type="PANTHER" id="PTHR34456:SF13">
    <property type="entry name" value="REVERSE TRANSCRIPTASE DOMAIN-CONTAINING PROTEIN"/>
    <property type="match status" value="1"/>
</dbReference>
<proteinExistence type="predicted"/>
<dbReference type="InterPro" id="IPR008686">
    <property type="entry name" value="RNA_pol_mitovir"/>
</dbReference>
<dbReference type="SUPFAM" id="SSF56672">
    <property type="entry name" value="DNA/RNA polymerases"/>
    <property type="match status" value="1"/>
</dbReference>
<protein>
    <submittedName>
        <fullName evidence="4">RdRp</fullName>
    </submittedName>
</protein>
<dbReference type="EMBL" id="BK061369">
    <property type="protein sequence ID" value="DAZ90604.1"/>
    <property type="molecule type" value="Genomic_RNA"/>
</dbReference>
<reference evidence="4" key="1">
    <citation type="journal article" date="2022" name="Environ. Microbiol.">
        <title>An in silico analysis revealed a novel evolutionary lineage of putative mitoviruses.</title>
        <authorList>
            <person name="Jacquat A.G."/>
            <person name="Ulla S.B."/>
            <person name="Debat H.J."/>
            <person name="Munoz-Adalia E.J."/>
            <person name="Theumer M.G."/>
            <person name="Garcia Pedrajas M.D."/>
            <person name="Dambolena J.S."/>
        </authorList>
    </citation>
    <scope>NUCLEOTIDE SEQUENCE</scope>
</reference>
<accession>A0A9N6YIY3</accession>
<keyword evidence="1" id="KW-0696">RNA-directed RNA polymerase</keyword>
<sequence length="716" mass="81796">MSSVIAFWKRWSFSSTSCLHDKWIKTSPSEVRGWKASALRVLRVIRRTSGSSGYRKLFRTSPSPKRGFIGFIKPLISKTSGSIPFYKGVWLKSRRVAFGLETIENKNLTSHQAIHFSHRIYDVIKNANKLVDVRGALTLARFYKSCQVGGKIDLESIIATPSITLICYIKFIRAAMLRKHGLTFKLITRSERLKFKLDELFLNLPFSHYRSASAERSGYKGEPLVKRHHRAISGAITNHPWLTSDWAITRLFREYRLKGIGESLISLKKSCYKSFPFGKPFRLASFLDGGGKIRYVALGNILWQSLLFPLHRGIFNTLRTIKEDATFDQNKIFDYINPIVGKKYYSLDLSRATDRLPLMVQMGLLFHSLPWFTVLYTYLLLSLPVFKYGKSLITYKTGQGMGMYGSFGLMALHKHWTVREAAYRCNIPWKGQYLVLGDDIVIEGEELAMSYKKLMEEQGVEIQMNKSVVPSENFSGVEFASKLITWRGNSSPLLSSDLGSKKVERVITAINDSKYIWSGRDIRMFPWPVVEFLHNHRGIFPFLKEETSERSTARVRDTFSFLVKEKVRLTLSNRNLKTIPLTLGFLEELGPLGTFIQKTSWQSFFFIEIYRDRTIVPTDVTTGDPSLFAIDAGVLQHFAPEKALSVLSVFDIIGQIGVAQKSPFNQVIINPTTTLYIKAIAKCRGISPSRLLWMTKNRISQVAKLNLKSSRVGWYY</sequence>
<evidence type="ECO:0000256" key="1">
    <source>
        <dbReference type="ARBA" id="ARBA00022484"/>
    </source>
</evidence>
<dbReference type="PANTHER" id="PTHR34456">
    <property type="entry name" value="MITOVIRUS RNA-DEPENDENT RNA POLYMERASE"/>
    <property type="match status" value="1"/>
</dbReference>
<evidence type="ECO:0000256" key="2">
    <source>
        <dbReference type="ARBA" id="ARBA00022679"/>
    </source>
</evidence>
<keyword evidence="2" id="KW-0808">Transferase</keyword>
<dbReference type="Pfam" id="PF05919">
    <property type="entry name" value="Mitovir_RNA_pol"/>
    <property type="match status" value="1"/>
</dbReference>
<dbReference type="GO" id="GO:0003968">
    <property type="term" value="F:RNA-directed RNA polymerase activity"/>
    <property type="evidence" value="ECO:0007669"/>
    <property type="project" value="UniProtKB-KW"/>
</dbReference>
<keyword evidence="3" id="KW-0548">Nucleotidyltransferase</keyword>
<evidence type="ECO:0000256" key="3">
    <source>
        <dbReference type="ARBA" id="ARBA00022695"/>
    </source>
</evidence>
<organism evidence="4">
    <name type="scientific">Henricia sp. mitovirus 1</name>
    <dbReference type="NCBI Taxonomy" id="2950720"/>
    <lineage>
        <taxon>Viruses</taxon>
        <taxon>Riboviria</taxon>
        <taxon>Orthornavirae</taxon>
        <taxon>Lenarviricota</taxon>
        <taxon>Howeltoviricetes</taxon>
        <taxon>Cryppavirales</taxon>
        <taxon>Mitoviridae</taxon>
        <taxon>Mitovirus</taxon>
    </lineage>
</organism>